<dbReference type="AlphaFoldDB" id="X0SAL7"/>
<evidence type="ECO:0000256" key="2">
    <source>
        <dbReference type="ARBA" id="ARBA00022803"/>
    </source>
</evidence>
<dbReference type="EMBL" id="BARS01009679">
    <property type="protein sequence ID" value="GAF78049.1"/>
    <property type="molecule type" value="Genomic_DNA"/>
</dbReference>
<accession>X0SAL7</accession>
<proteinExistence type="predicted"/>
<gene>
    <name evidence="3" type="ORF">S01H1_18144</name>
</gene>
<keyword evidence="2" id="KW-0802">TPR repeat</keyword>
<dbReference type="Pfam" id="PF13181">
    <property type="entry name" value="TPR_8"/>
    <property type="match status" value="1"/>
</dbReference>
<dbReference type="Gene3D" id="1.25.40.10">
    <property type="entry name" value="Tetratricopeptide repeat domain"/>
    <property type="match status" value="2"/>
</dbReference>
<name>X0SAL7_9ZZZZ</name>
<dbReference type="Pfam" id="PF13432">
    <property type="entry name" value="TPR_16"/>
    <property type="match status" value="1"/>
</dbReference>
<keyword evidence="1" id="KW-0677">Repeat</keyword>
<protein>
    <submittedName>
        <fullName evidence="3">Uncharacterized protein</fullName>
    </submittedName>
</protein>
<comment type="caution">
    <text evidence="3">The sequence shown here is derived from an EMBL/GenBank/DDBJ whole genome shotgun (WGS) entry which is preliminary data.</text>
</comment>
<dbReference type="PROSITE" id="PS50005">
    <property type="entry name" value="TPR"/>
    <property type="match status" value="2"/>
</dbReference>
<dbReference type="SMART" id="SM00028">
    <property type="entry name" value="TPR"/>
    <property type="match status" value="4"/>
</dbReference>
<feature type="non-terminal residue" evidence="3">
    <location>
        <position position="1"/>
    </location>
</feature>
<dbReference type="PANTHER" id="PTHR45586:SF1">
    <property type="entry name" value="LIPOPOLYSACCHARIDE ASSEMBLY PROTEIN B"/>
    <property type="match status" value="1"/>
</dbReference>
<sequence length="175" mass="19682">AYRTALELDPGFVPARVNLAILFNDLERKDEAEAEYRKVIDLEPETFVLAEANYSLGLLAAENEQRLEEAAKYLGAARRLAPERARFHYNYGLAMQHLGQIAEAEEALKTACRLSPRTVAFLHALAIFYAQQESWNNAKACVEGLMRLDPANPQWASTLEYYEQESQGTGKTKAD</sequence>
<dbReference type="InterPro" id="IPR051012">
    <property type="entry name" value="CellSynth/LPSAsmb/PSIAsmb"/>
</dbReference>
<evidence type="ECO:0000256" key="1">
    <source>
        <dbReference type="ARBA" id="ARBA00022737"/>
    </source>
</evidence>
<reference evidence="3" key="1">
    <citation type="journal article" date="2014" name="Front. Microbiol.">
        <title>High frequency of phylogenetically diverse reductive dehalogenase-homologous genes in deep subseafloor sedimentary metagenomes.</title>
        <authorList>
            <person name="Kawai M."/>
            <person name="Futagami T."/>
            <person name="Toyoda A."/>
            <person name="Takaki Y."/>
            <person name="Nishi S."/>
            <person name="Hori S."/>
            <person name="Arai W."/>
            <person name="Tsubouchi T."/>
            <person name="Morono Y."/>
            <person name="Uchiyama I."/>
            <person name="Ito T."/>
            <person name="Fujiyama A."/>
            <person name="Inagaki F."/>
            <person name="Takami H."/>
        </authorList>
    </citation>
    <scope>NUCLEOTIDE SEQUENCE</scope>
    <source>
        <strain evidence="3">Expedition CK06-06</strain>
    </source>
</reference>
<dbReference type="PANTHER" id="PTHR45586">
    <property type="entry name" value="TPR REPEAT-CONTAINING PROTEIN PA4667"/>
    <property type="match status" value="1"/>
</dbReference>
<dbReference type="SUPFAM" id="SSF48452">
    <property type="entry name" value="TPR-like"/>
    <property type="match status" value="1"/>
</dbReference>
<dbReference type="InterPro" id="IPR019734">
    <property type="entry name" value="TPR_rpt"/>
</dbReference>
<organism evidence="3">
    <name type="scientific">marine sediment metagenome</name>
    <dbReference type="NCBI Taxonomy" id="412755"/>
    <lineage>
        <taxon>unclassified sequences</taxon>
        <taxon>metagenomes</taxon>
        <taxon>ecological metagenomes</taxon>
    </lineage>
</organism>
<dbReference type="InterPro" id="IPR011990">
    <property type="entry name" value="TPR-like_helical_dom_sf"/>
</dbReference>
<evidence type="ECO:0000313" key="3">
    <source>
        <dbReference type="EMBL" id="GAF78049.1"/>
    </source>
</evidence>